<dbReference type="InterPro" id="IPR005467">
    <property type="entry name" value="His_kinase_dom"/>
</dbReference>
<evidence type="ECO:0000256" key="8">
    <source>
        <dbReference type="SAM" id="Phobius"/>
    </source>
</evidence>
<feature type="region of interest" description="Disordered" evidence="7">
    <location>
        <begin position="44"/>
        <end position="65"/>
    </location>
</feature>
<reference evidence="10 11" key="1">
    <citation type="submission" date="2018-05" db="EMBL/GenBank/DDBJ databases">
        <title>complete genome sequence of Aquabacterium olei NBRC 110486.</title>
        <authorList>
            <person name="Tang B."/>
            <person name="Chang J."/>
            <person name="Zhang L."/>
            <person name="Yang H."/>
        </authorList>
    </citation>
    <scope>NUCLEOTIDE SEQUENCE [LARGE SCALE GENOMIC DNA]</scope>
    <source>
        <strain evidence="10 11">NBRC 110486</strain>
    </source>
</reference>
<dbReference type="InterPro" id="IPR036890">
    <property type="entry name" value="HATPase_C_sf"/>
</dbReference>
<protein>
    <recommendedName>
        <fullName evidence="3">histidine kinase</fullName>
        <ecNumber evidence="3">2.7.13.3</ecNumber>
    </recommendedName>
</protein>
<sequence>MAGHARQVGVALGHKAKLDGCDIQHTGHRRGLRAGVVELEQGQRPAFDGDGQGQHTARAGGAPGVGRLRLGGQVADDGAQLTQGQPQGAVIPVRGGDGRDVDDVVAVVSRVHPRSQQGRFTVPALHAQADPGGRAERLTQRLTDAVQRLWQAGRRVGPFDDPLAEREEVAGFSRHRGGVRVGGHRREPAALSDRVRVGGGVGAVARGVAQSGRSHGGQHEAHARQSAQPARGHEQSEAHEQQDHGPGRAHRGRVLGHCLVMVKARYRGSDKRSHTAAVCGSLHVDFNPFVKSATSGRNPLRGVLTMISMARPEDSTPSKRAGLSHRLPWYAGWMGVAVFGVLVLAYLDSAAWAFSLWVFAWVCAGWLGLQRRPWQEGPKYPPGVSGIQVSPQEVLGDRWREWLTGWYWQTNEAHKLLALKSPARGVDGTDWNALSELLGQRADWWQCWGDEQVWQHHPELARMRHCMAQGDGWPGALTVPVPPGLRMLGQADRAEVCRVQGAPRYASDGRLLGFHGVIELVLPHQQTGGALAAAPQAMSEAEQEALRYALSHDLRAPLRVVEGFTRIVKEDYGRFLDRVGHDHLERVLAASARMNGMIDAILGQAQLAGTEVAREEIDLSTMAREVGSELALLVPSRSPVSLSVTDGLRVMADPALMRRVMENLIGNALKYSAKVEAPRVEVGMMPATDPPVYFVRDNGAGFDMQHADKLFGLFQRLHSAKDFPGTGVGLAGVQNIVRRHGGRVWAEARPGAGACFYFTLSEAALARQGVRELA</sequence>
<organism evidence="10 11">
    <name type="scientific">Aquabacterium olei</name>
    <dbReference type="NCBI Taxonomy" id="1296669"/>
    <lineage>
        <taxon>Bacteria</taxon>
        <taxon>Pseudomonadati</taxon>
        <taxon>Pseudomonadota</taxon>
        <taxon>Betaproteobacteria</taxon>
        <taxon>Burkholderiales</taxon>
        <taxon>Aquabacterium</taxon>
    </lineage>
</organism>
<dbReference type="InterPro" id="IPR004358">
    <property type="entry name" value="Sig_transdc_His_kin-like_C"/>
</dbReference>
<dbReference type="EC" id="2.7.13.3" evidence="3"/>
<dbReference type="SUPFAM" id="SSF47384">
    <property type="entry name" value="Homodimeric domain of signal transducing histidine kinase"/>
    <property type="match status" value="1"/>
</dbReference>
<comment type="catalytic activity">
    <reaction evidence="1">
        <text>ATP + protein L-histidine = ADP + protein N-phospho-L-histidine.</text>
        <dbReference type="EC" id="2.7.13.3"/>
    </reaction>
</comment>
<dbReference type="InterPro" id="IPR003594">
    <property type="entry name" value="HATPase_dom"/>
</dbReference>
<dbReference type="SMART" id="SM00387">
    <property type="entry name" value="HATPase_c"/>
    <property type="match status" value="1"/>
</dbReference>
<name>A0A2U8FWE8_9BURK</name>
<feature type="domain" description="Histidine kinase" evidence="9">
    <location>
        <begin position="549"/>
        <end position="764"/>
    </location>
</feature>
<evidence type="ECO:0000313" key="11">
    <source>
        <dbReference type="Proteomes" id="UP000244892"/>
    </source>
</evidence>
<dbReference type="GO" id="GO:0000155">
    <property type="term" value="F:phosphorelay sensor kinase activity"/>
    <property type="evidence" value="ECO:0007669"/>
    <property type="project" value="InterPro"/>
</dbReference>
<evidence type="ECO:0000313" key="10">
    <source>
        <dbReference type="EMBL" id="AWI55227.1"/>
    </source>
</evidence>
<dbReference type="Pfam" id="PF02518">
    <property type="entry name" value="HATPase_c"/>
    <property type="match status" value="1"/>
</dbReference>
<dbReference type="PANTHER" id="PTHR42878">
    <property type="entry name" value="TWO-COMPONENT HISTIDINE KINASE"/>
    <property type="match status" value="1"/>
</dbReference>
<dbReference type="InterPro" id="IPR036097">
    <property type="entry name" value="HisK_dim/P_sf"/>
</dbReference>
<keyword evidence="8" id="KW-1133">Transmembrane helix</keyword>
<evidence type="ECO:0000256" key="1">
    <source>
        <dbReference type="ARBA" id="ARBA00000085"/>
    </source>
</evidence>
<evidence type="ECO:0000259" key="9">
    <source>
        <dbReference type="PROSITE" id="PS50109"/>
    </source>
</evidence>
<dbReference type="Gene3D" id="1.10.287.130">
    <property type="match status" value="1"/>
</dbReference>
<dbReference type="GO" id="GO:0030295">
    <property type="term" value="F:protein kinase activator activity"/>
    <property type="evidence" value="ECO:0007669"/>
    <property type="project" value="TreeGrafter"/>
</dbReference>
<evidence type="ECO:0000256" key="7">
    <source>
        <dbReference type="SAM" id="MobiDB-lite"/>
    </source>
</evidence>
<dbReference type="GO" id="GO:0007234">
    <property type="term" value="P:osmosensory signaling via phosphorelay pathway"/>
    <property type="evidence" value="ECO:0007669"/>
    <property type="project" value="TreeGrafter"/>
</dbReference>
<dbReference type="InterPro" id="IPR003661">
    <property type="entry name" value="HisK_dim/P_dom"/>
</dbReference>
<keyword evidence="4" id="KW-0597">Phosphoprotein</keyword>
<evidence type="ECO:0000256" key="6">
    <source>
        <dbReference type="ARBA" id="ARBA00022777"/>
    </source>
</evidence>
<dbReference type="GO" id="GO:0005886">
    <property type="term" value="C:plasma membrane"/>
    <property type="evidence" value="ECO:0007669"/>
    <property type="project" value="UniProtKB-SubCell"/>
</dbReference>
<evidence type="ECO:0000256" key="5">
    <source>
        <dbReference type="ARBA" id="ARBA00022679"/>
    </source>
</evidence>
<dbReference type="KEGG" id="aon:DEH84_11005"/>
<gene>
    <name evidence="10" type="ORF">DEH84_11005</name>
</gene>
<comment type="subcellular location">
    <subcellularLocation>
        <location evidence="2">Cell inner membrane</location>
        <topology evidence="2">Multi-pass membrane protein</topology>
    </subcellularLocation>
</comment>
<dbReference type="EMBL" id="CP029210">
    <property type="protein sequence ID" value="AWI55227.1"/>
    <property type="molecule type" value="Genomic_DNA"/>
</dbReference>
<feature type="transmembrane region" description="Helical" evidence="8">
    <location>
        <begin position="327"/>
        <end position="346"/>
    </location>
</feature>
<feature type="compositionally biased region" description="Basic and acidic residues" evidence="7">
    <location>
        <begin position="231"/>
        <end position="246"/>
    </location>
</feature>
<keyword evidence="11" id="KW-1185">Reference proteome</keyword>
<dbReference type="GO" id="GO:0000156">
    <property type="term" value="F:phosphorelay response regulator activity"/>
    <property type="evidence" value="ECO:0007669"/>
    <property type="project" value="TreeGrafter"/>
</dbReference>
<dbReference type="CDD" id="cd00082">
    <property type="entry name" value="HisKA"/>
    <property type="match status" value="1"/>
</dbReference>
<evidence type="ECO:0000256" key="2">
    <source>
        <dbReference type="ARBA" id="ARBA00004429"/>
    </source>
</evidence>
<feature type="transmembrane region" description="Helical" evidence="8">
    <location>
        <begin position="352"/>
        <end position="369"/>
    </location>
</feature>
<dbReference type="Proteomes" id="UP000244892">
    <property type="component" value="Chromosome"/>
</dbReference>
<feature type="region of interest" description="Disordered" evidence="7">
    <location>
        <begin position="209"/>
        <end position="251"/>
    </location>
</feature>
<accession>A0A2U8FWE8</accession>
<keyword evidence="8" id="KW-0812">Transmembrane</keyword>
<dbReference type="AlphaFoldDB" id="A0A2U8FWE8"/>
<dbReference type="Gene3D" id="3.30.565.10">
    <property type="entry name" value="Histidine kinase-like ATPase, C-terminal domain"/>
    <property type="match status" value="1"/>
</dbReference>
<keyword evidence="6" id="KW-0418">Kinase</keyword>
<dbReference type="FunFam" id="3.30.565.10:FF:000006">
    <property type="entry name" value="Sensor histidine kinase WalK"/>
    <property type="match status" value="1"/>
</dbReference>
<dbReference type="PROSITE" id="PS50109">
    <property type="entry name" value="HIS_KIN"/>
    <property type="match status" value="1"/>
</dbReference>
<dbReference type="PRINTS" id="PR00344">
    <property type="entry name" value="BCTRLSENSOR"/>
</dbReference>
<evidence type="ECO:0000256" key="4">
    <source>
        <dbReference type="ARBA" id="ARBA00022553"/>
    </source>
</evidence>
<keyword evidence="5" id="KW-0808">Transferase</keyword>
<keyword evidence="8" id="KW-0472">Membrane</keyword>
<dbReference type="InterPro" id="IPR050351">
    <property type="entry name" value="BphY/WalK/GraS-like"/>
</dbReference>
<proteinExistence type="predicted"/>
<dbReference type="SUPFAM" id="SSF55874">
    <property type="entry name" value="ATPase domain of HSP90 chaperone/DNA topoisomerase II/histidine kinase"/>
    <property type="match status" value="1"/>
</dbReference>
<dbReference type="PANTHER" id="PTHR42878:SF15">
    <property type="entry name" value="BACTERIOPHYTOCHROME"/>
    <property type="match status" value="1"/>
</dbReference>
<evidence type="ECO:0000256" key="3">
    <source>
        <dbReference type="ARBA" id="ARBA00012438"/>
    </source>
</evidence>